<proteinExistence type="predicted"/>
<dbReference type="Pfam" id="PF12796">
    <property type="entry name" value="Ank_2"/>
    <property type="match status" value="2"/>
</dbReference>
<dbReference type="PANTHER" id="PTHR24198:SF165">
    <property type="entry name" value="ANKYRIN REPEAT-CONTAINING PROTEIN-RELATED"/>
    <property type="match status" value="1"/>
</dbReference>
<evidence type="ECO:0000256" key="3">
    <source>
        <dbReference type="PROSITE-ProRule" id="PRU00023"/>
    </source>
</evidence>
<evidence type="ECO:0000256" key="4">
    <source>
        <dbReference type="SAM" id="MobiDB-lite"/>
    </source>
</evidence>
<feature type="repeat" description="ANK" evidence="3">
    <location>
        <begin position="166"/>
        <end position="199"/>
    </location>
</feature>
<dbReference type="Gene3D" id="1.25.40.20">
    <property type="entry name" value="Ankyrin repeat-containing domain"/>
    <property type="match status" value="2"/>
</dbReference>
<keyword evidence="1" id="KW-0677">Repeat</keyword>
<dbReference type="OrthoDB" id="159935at2759"/>
<feature type="compositionally biased region" description="Polar residues" evidence="4">
    <location>
        <begin position="263"/>
        <end position="275"/>
    </location>
</feature>
<keyword evidence="5" id="KW-1133">Transmembrane helix</keyword>
<dbReference type="InterPro" id="IPR002110">
    <property type="entry name" value="Ankyrin_rpt"/>
</dbReference>
<keyword evidence="5" id="KW-0812">Transmembrane</keyword>
<evidence type="ECO:0000256" key="2">
    <source>
        <dbReference type="ARBA" id="ARBA00023043"/>
    </source>
</evidence>
<keyword evidence="8" id="KW-1185">Reference proteome</keyword>
<feature type="repeat" description="ANK" evidence="3">
    <location>
        <begin position="133"/>
        <end position="165"/>
    </location>
</feature>
<dbReference type="SMART" id="SM00248">
    <property type="entry name" value="ANK"/>
    <property type="match status" value="6"/>
</dbReference>
<evidence type="ECO:0000256" key="5">
    <source>
        <dbReference type="SAM" id="Phobius"/>
    </source>
</evidence>
<dbReference type="PANTHER" id="PTHR24198">
    <property type="entry name" value="ANKYRIN REPEAT AND PROTEIN KINASE DOMAIN-CONTAINING PROTEIN"/>
    <property type="match status" value="1"/>
</dbReference>
<accession>A0A485LMD4</accession>
<evidence type="ECO:0000313" key="6">
    <source>
        <dbReference type="EMBL" id="KAF0686779.1"/>
    </source>
</evidence>
<name>A0A485LMD4_9STRA</name>
<keyword evidence="2 3" id="KW-0040">ANK repeat</keyword>
<dbReference type="PROSITE" id="PS50297">
    <property type="entry name" value="ANK_REP_REGION"/>
    <property type="match status" value="4"/>
</dbReference>
<dbReference type="AlphaFoldDB" id="A0A485LMD4"/>
<feature type="repeat" description="ANK" evidence="3">
    <location>
        <begin position="30"/>
        <end position="62"/>
    </location>
</feature>
<dbReference type="PROSITE" id="PS50088">
    <property type="entry name" value="ANK_REPEAT"/>
    <property type="match status" value="4"/>
</dbReference>
<feature type="region of interest" description="Disordered" evidence="4">
    <location>
        <begin position="256"/>
        <end position="278"/>
    </location>
</feature>
<dbReference type="EMBL" id="VJMH01006975">
    <property type="protein sequence ID" value="KAF0686779.1"/>
    <property type="molecule type" value="Genomic_DNA"/>
</dbReference>
<reference evidence="6" key="2">
    <citation type="submission" date="2019-06" db="EMBL/GenBank/DDBJ databases">
        <title>Genomics analysis of Aphanomyces spp. identifies a new class of oomycete effector associated with host adaptation.</title>
        <authorList>
            <person name="Gaulin E."/>
        </authorList>
    </citation>
    <scope>NUCLEOTIDE SEQUENCE</scope>
    <source>
        <strain evidence="6">CBS 578.67</strain>
    </source>
</reference>
<evidence type="ECO:0000313" key="7">
    <source>
        <dbReference type="EMBL" id="VFT98113.1"/>
    </source>
</evidence>
<sequence length="356" mass="37642">MSAQLLKAAGKGDVDRAMMFLEHIHFQNKKGESALHLAIAEDELEMVEFLCSNGANVNLKEKRGGYTTIMLCLAQQPPTYVSMVEILLKHQADLTLKDSTGQTALHLASQYESVDAAQLLLKSKDNLDIADAKKMTPLMVASGKGNVDILQLLINKGHKVNASDDNGNTALHWAVMREAALDVVSLLISSGAKPTTNNAGNTPLHAHALHADVKAWPTDVAQVLLEKFPEIQSTKNAKGKTADALVGGADDDVASAATSLSSQKKGGNRKNSANDGPNEVAIANARAALAARAKEKAAKRKSLIPTDDDDVPVAVDQDTSPAIENTTSGVTMAIILAVVVAFFAAIYAMLDASTTK</sequence>
<dbReference type="SUPFAM" id="SSF48403">
    <property type="entry name" value="Ankyrin repeat"/>
    <property type="match status" value="1"/>
</dbReference>
<organism evidence="7 8">
    <name type="scientific">Aphanomyces stellatus</name>
    <dbReference type="NCBI Taxonomy" id="120398"/>
    <lineage>
        <taxon>Eukaryota</taxon>
        <taxon>Sar</taxon>
        <taxon>Stramenopiles</taxon>
        <taxon>Oomycota</taxon>
        <taxon>Saprolegniomycetes</taxon>
        <taxon>Saprolegniales</taxon>
        <taxon>Verrucalvaceae</taxon>
        <taxon>Aphanomyces</taxon>
    </lineage>
</organism>
<gene>
    <name evidence="7" type="primary">Aste57867_21442</name>
    <name evidence="6" type="ORF">As57867_021373</name>
    <name evidence="7" type="ORF">ASTE57867_21442</name>
</gene>
<feature type="transmembrane region" description="Helical" evidence="5">
    <location>
        <begin position="330"/>
        <end position="350"/>
    </location>
</feature>
<dbReference type="EMBL" id="CAADRA010007001">
    <property type="protein sequence ID" value="VFT98113.1"/>
    <property type="molecule type" value="Genomic_DNA"/>
</dbReference>
<keyword evidence="5" id="KW-0472">Membrane</keyword>
<evidence type="ECO:0000313" key="8">
    <source>
        <dbReference type="Proteomes" id="UP000332933"/>
    </source>
</evidence>
<dbReference type="InterPro" id="IPR036770">
    <property type="entry name" value="Ankyrin_rpt-contain_sf"/>
</dbReference>
<feature type="repeat" description="ANK" evidence="3">
    <location>
        <begin position="100"/>
        <end position="132"/>
    </location>
</feature>
<dbReference type="Proteomes" id="UP000332933">
    <property type="component" value="Unassembled WGS sequence"/>
</dbReference>
<evidence type="ECO:0000256" key="1">
    <source>
        <dbReference type="ARBA" id="ARBA00022737"/>
    </source>
</evidence>
<protein>
    <submittedName>
        <fullName evidence="7">Aste57867_21442 protein</fullName>
    </submittedName>
</protein>
<reference evidence="7 8" key="1">
    <citation type="submission" date="2019-03" db="EMBL/GenBank/DDBJ databases">
        <authorList>
            <person name="Gaulin E."/>
            <person name="Dumas B."/>
        </authorList>
    </citation>
    <scope>NUCLEOTIDE SEQUENCE [LARGE SCALE GENOMIC DNA]</scope>
    <source>
        <strain evidence="7">CBS 568.67</strain>
    </source>
</reference>